<name>A0A4R1QAA5_9BACL</name>
<evidence type="ECO:0000259" key="1">
    <source>
        <dbReference type="Pfam" id="PF07883"/>
    </source>
</evidence>
<dbReference type="CDD" id="cd02208">
    <property type="entry name" value="cupin_RmlC-like"/>
    <property type="match status" value="1"/>
</dbReference>
<dbReference type="RefSeq" id="WP_132949505.1">
    <property type="nucleotide sequence ID" value="NZ_BSVG01000003.1"/>
</dbReference>
<dbReference type="SUPFAM" id="SSF51182">
    <property type="entry name" value="RmlC-like cupins"/>
    <property type="match status" value="1"/>
</dbReference>
<gene>
    <name evidence="2" type="ORF">EDD69_1203</name>
</gene>
<protein>
    <submittedName>
        <fullName evidence="2">Cupin domain</fullName>
    </submittedName>
</protein>
<dbReference type="OrthoDB" id="3782397at2"/>
<accession>A0A4R1QAA5</accession>
<dbReference type="EMBL" id="SLUL01000020">
    <property type="protein sequence ID" value="TCL45658.1"/>
    <property type="molecule type" value="Genomic_DNA"/>
</dbReference>
<keyword evidence="3" id="KW-1185">Reference proteome</keyword>
<dbReference type="Pfam" id="PF07883">
    <property type="entry name" value="Cupin_2"/>
    <property type="match status" value="1"/>
</dbReference>
<dbReference type="Proteomes" id="UP000295658">
    <property type="component" value="Unassembled WGS sequence"/>
</dbReference>
<dbReference type="AlphaFoldDB" id="A0A4R1QAA5"/>
<proteinExistence type="predicted"/>
<reference evidence="2 3" key="1">
    <citation type="submission" date="2019-03" db="EMBL/GenBank/DDBJ databases">
        <title>Genomic Encyclopedia of Type Strains, Phase IV (KMG-IV): sequencing the most valuable type-strain genomes for metagenomic binning, comparative biology and taxonomic classification.</title>
        <authorList>
            <person name="Goeker M."/>
        </authorList>
    </citation>
    <scope>NUCLEOTIDE SEQUENCE [LARGE SCALE GENOMIC DNA]</scope>
    <source>
        <strain evidence="2 3">DSM 24979</strain>
    </source>
</reference>
<dbReference type="Gene3D" id="2.60.120.10">
    <property type="entry name" value="Jelly Rolls"/>
    <property type="match status" value="1"/>
</dbReference>
<evidence type="ECO:0000313" key="2">
    <source>
        <dbReference type="EMBL" id="TCL45658.1"/>
    </source>
</evidence>
<comment type="caution">
    <text evidence="2">The sequence shown here is derived from an EMBL/GenBank/DDBJ whole genome shotgun (WGS) entry which is preliminary data.</text>
</comment>
<dbReference type="InterPro" id="IPR013096">
    <property type="entry name" value="Cupin_2"/>
</dbReference>
<evidence type="ECO:0000313" key="3">
    <source>
        <dbReference type="Proteomes" id="UP000295658"/>
    </source>
</evidence>
<feature type="domain" description="Cupin type-2" evidence="1">
    <location>
        <begin position="39"/>
        <end position="95"/>
    </location>
</feature>
<dbReference type="InterPro" id="IPR011051">
    <property type="entry name" value="RmlC_Cupin_sf"/>
</dbReference>
<organism evidence="2 3">
    <name type="scientific">Thermolongibacillus altinsuensis</name>
    <dbReference type="NCBI Taxonomy" id="575256"/>
    <lineage>
        <taxon>Bacteria</taxon>
        <taxon>Bacillati</taxon>
        <taxon>Bacillota</taxon>
        <taxon>Bacilli</taxon>
        <taxon>Bacillales</taxon>
        <taxon>Anoxybacillaceae</taxon>
        <taxon>Thermolongibacillus</taxon>
    </lineage>
</organism>
<dbReference type="InterPro" id="IPR014710">
    <property type="entry name" value="RmlC-like_jellyroll"/>
</dbReference>
<sequence length="121" mass="13777">MKIFRFDKEVGAKITKYNSDLAIYTRIIKTSEPSILGCMYIEPNGVVGYHEAPVPQLFLVVQGEGWVTGEDRKRIFVKRGECVFWDKGEWHESGSDEGMTAIVIQSETLNPESFMRIKATE</sequence>